<dbReference type="EMBL" id="GBRH01249601">
    <property type="protein sequence ID" value="JAD48294.1"/>
    <property type="molecule type" value="Transcribed_RNA"/>
</dbReference>
<dbReference type="AlphaFoldDB" id="A0A0A9A9C2"/>
<proteinExistence type="predicted"/>
<sequence>MCLKRSLHTYSSSKNITILKSNGNYKSKCEM</sequence>
<protein>
    <submittedName>
        <fullName evidence="1">Uncharacterized protein</fullName>
    </submittedName>
</protein>
<evidence type="ECO:0000313" key="1">
    <source>
        <dbReference type="EMBL" id="JAD48294.1"/>
    </source>
</evidence>
<reference evidence="1" key="2">
    <citation type="journal article" date="2015" name="Data Brief">
        <title>Shoot transcriptome of the giant reed, Arundo donax.</title>
        <authorList>
            <person name="Barrero R.A."/>
            <person name="Guerrero F.D."/>
            <person name="Moolhuijzen P."/>
            <person name="Goolsby J.A."/>
            <person name="Tidwell J."/>
            <person name="Bellgard S.E."/>
            <person name="Bellgard M.I."/>
        </authorList>
    </citation>
    <scope>NUCLEOTIDE SEQUENCE</scope>
    <source>
        <tissue evidence="1">Shoot tissue taken approximately 20 cm above the soil surface</tissue>
    </source>
</reference>
<name>A0A0A9A9C2_ARUDO</name>
<accession>A0A0A9A9C2</accession>
<reference evidence="1" key="1">
    <citation type="submission" date="2014-09" db="EMBL/GenBank/DDBJ databases">
        <authorList>
            <person name="Magalhaes I.L.F."/>
            <person name="Oliveira U."/>
            <person name="Santos F.R."/>
            <person name="Vidigal T.H.D.A."/>
            <person name="Brescovit A.D."/>
            <person name="Santos A.J."/>
        </authorList>
    </citation>
    <scope>NUCLEOTIDE SEQUENCE</scope>
    <source>
        <tissue evidence="1">Shoot tissue taken approximately 20 cm above the soil surface</tissue>
    </source>
</reference>
<organism evidence="1">
    <name type="scientific">Arundo donax</name>
    <name type="common">Giant reed</name>
    <name type="synonym">Donax arundinaceus</name>
    <dbReference type="NCBI Taxonomy" id="35708"/>
    <lineage>
        <taxon>Eukaryota</taxon>
        <taxon>Viridiplantae</taxon>
        <taxon>Streptophyta</taxon>
        <taxon>Embryophyta</taxon>
        <taxon>Tracheophyta</taxon>
        <taxon>Spermatophyta</taxon>
        <taxon>Magnoliopsida</taxon>
        <taxon>Liliopsida</taxon>
        <taxon>Poales</taxon>
        <taxon>Poaceae</taxon>
        <taxon>PACMAD clade</taxon>
        <taxon>Arundinoideae</taxon>
        <taxon>Arundineae</taxon>
        <taxon>Arundo</taxon>
    </lineage>
</organism>